<dbReference type="PANTHER" id="PTHR46600:SF1">
    <property type="entry name" value="THAP DOMAIN-CONTAINING PROTEIN 1"/>
    <property type="match status" value="1"/>
</dbReference>
<keyword evidence="10" id="KW-0539">Nucleus</keyword>
<dbReference type="SMART" id="SM00980">
    <property type="entry name" value="THAP"/>
    <property type="match status" value="1"/>
</dbReference>
<evidence type="ECO:0000256" key="9">
    <source>
        <dbReference type="ARBA" id="ARBA00023163"/>
    </source>
</evidence>
<keyword evidence="4 12" id="KW-0863">Zinc-finger</keyword>
<name>A0A8K0NZB5_LADFU</name>
<dbReference type="PROSITE" id="PS50950">
    <property type="entry name" value="ZF_THAP"/>
    <property type="match status" value="1"/>
</dbReference>
<dbReference type="SMART" id="SM00692">
    <property type="entry name" value="DM3"/>
    <property type="match status" value="1"/>
</dbReference>
<keyword evidence="6" id="KW-0805">Transcription regulation</keyword>
<evidence type="ECO:0000256" key="1">
    <source>
        <dbReference type="ARBA" id="ARBA00004642"/>
    </source>
</evidence>
<evidence type="ECO:0000259" key="13">
    <source>
        <dbReference type="PROSITE" id="PS50950"/>
    </source>
</evidence>
<dbReference type="OrthoDB" id="7331812at2759"/>
<evidence type="ECO:0000313" key="14">
    <source>
        <dbReference type="EMBL" id="KAG8227616.1"/>
    </source>
</evidence>
<feature type="domain" description="THAP-type" evidence="13">
    <location>
        <begin position="3"/>
        <end position="91"/>
    </location>
</feature>
<keyword evidence="9" id="KW-0804">Transcription</keyword>
<dbReference type="GO" id="GO:0043565">
    <property type="term" value="F:sequence-specific DNA binding"/>
    <property type="evidence" value="ECO:0007669"/>
    <property type="project" value="InterPro"/>
</dbReference>
<keyword evidence="8 12" id="KW-0238">DNA-binding</keyword>
<accession>A0A8K0NZB5</accession>
<dbReference type="Proteomes" id="UP000792457">
    <property type="component" value="Unassembled WGS sequence"/>
</dbReference>
<keyword evidence="7" id="KW-0175">Coiled coil</keyword>
<reference evidence="14" key="1">
    <citation type="submission" date="2013-04" db="EMBL/GenBank/DDBJ databases">
        <authorList>
            <person name="Qu J."/>
            <person name="Murali S.C."/>
            <person name="Bandaranaike D."/>
            <person name="Bellair M."/>
            <person name="Blankenburg K."/>
            <person name="Chao H."/>
            <person name="Dinh H."/>
            <person name="Doddapaneni H."/>
            <person name="Downs B."/>
            <person name="Dugan-Rocha S."/>
            <person name="Elkadiri S."/>
            <person name="Gnanaolivu R.D."/>
            <person name="Hernandez B."/>
            <person name="Javaid M."/>
            <person name="Jayaseelan J.C."/>
            <person name="Lee S."/>
            <person name="Li M."/>
            <person name="Ming W."/>
            <person name="Munidasa M."/>
            <person name="Muniz J."/>
            <person name="Nguyen L."/>
            <person name="Ongeri F."/>
            <person name="Osuji N."/>
            <person name="Pu L.-L."/>
            <person name="Puazo M."/>
            <person name="Qu C."/>
            <person name="Quiroz J."/>
            <person name="Raj R."/>
            <person name="Weissenberger G."/>
            <person name="Xin Y."/>
            <person name="Zou X."/>
            <person name="Han Y."/>
            <person name="Richards S."/>
            <person name="Worley K."/>
            <person name="Muzny D."/>
            <person name="Gibbs R."/>
        </authorList>
    </citation>
    <scope>NUCLEOTIDE SEQUENCE</scope>
    <source>
        <strain evidence="14">Sampled in the wild</strain>
    </source>
</reference>
<keyword evidence="5" id="KW-0862">Zinc</keyword>
<evidence type="ECO:0000256" key="3">
    <source>
        <dbReference type="ARBA" id="ARBA00022723"/>
    </source>
</evidence>
<comment type="subcellular location">
    <subcellularLocation>
        <location evidence="1">Nucleus</location>
        <location evidence="1">Nucleoplasm</location>
    </subcellularLocation>
</comment>
<organism evidence="14 15">
    <name type="scientific">Ladona fulva</name>
    <name type="common">Scarce chaser dragonfly</name>
    <name type="synonym">Libellula fulva</name>
    <dbReference type="NCBI Taxonomy" id="123851"/>
    <lineage>
        <taxon>Eukaryota</taxon>
        <taxon>Metazoa</taxon>
        <taxon>Ecdysozoa</taxon>
        <taxon>Arthropoda</taxon>
        <taxon>Hexapoda</taxon>
        <taxon>Insecta</taxon>
        <taxon>Pterygota</taxon>
        <taxon>Palaeoptera</taxon>
        <taxon>Odonata</taxon>
        <taxon>Epiprocta</taxon>
        <taxon>Anisoptera</taxon>
        <taxon>Libelluloidea</taxon>
        <taxon>Libellulidae</taxon>
        <taxon>Ladona</taxon>
    </lineage>
</organism>
<dbReference type="SUPFAM" id="SSF57716">
    <property type="entry name" value="Glucocorticoid receptor-like (DNA-binding domain)"/>
    <property type="match status" value="1"/>
</dbReference>
<keyword evidence="11" id="KW-0131">Cell cycle</keyword>
<reference evidence="14" key="2">
    <citation type="submission" date="2017-10" db="EMBL/GenBank/DDBJ databases">
        <title>Ladona fulva Genome sequencing and assembly.</title>
        <authorList>
            <person name="Murali S."/>
            <person name="Richards S."/>
            <person name="Bandaranaike D."/>
            <person name="Bellair M."/>
            <person name="Blankenburg K."/>
            <person name="Chao H."/>
            <person name="Dinh H."/>
            <person name="Doddapaneni H."/>
            <person name="Dugan-Rocha S."/>
            <person name="Elkadiri S."/>
            <person name="Gnanaolivu R."/>
            <person name="Hernandez B."/>
            <person name="Skinner E."/>
            <person name="Javaid M."/>
            <person name="Lee S."/>
            <person name="Li M."/>
            <person name="Ming W."/>
            <person name="Munidasa M."/>
            <person name="Muniz J."/>
            <person name="Nguyen L."/>
            <person name="Hughes D."/>
            <person name="Osuji N."/>
            <person name="Pu L.-L."/>
            <person name="Puazo M."/>
            <person name="Qu C."/>
            <person name="Quiroz J."/>
            <person name="Raj R."/>
            <person name="Weissenberger G."/>
            <person name="Xin Y."/>
            <person name="Zou X."/>
            <person name="Han Y."/>
            <person name="Worley K."/>
            <person name="Muzny D."/>
            <person name="Gibbs R."/>
        </authorList>
    </citation>
    <scope>NUCLEOTIDE SEQUENCE</scope>
    <source>
        <strain evidence="14">Sampled in the wild</strain>
    </source>
</reference>
<comment type="similarity">
    <text evidence="2">Belongs to the THAP1 family.</text>
</comment>
<dbReference type="InterPro" id="IPR006612">
    <property type="entry name" value="THAP_Znf"/>
</dbReference>
<dbReference type="GO" id="GO:0008270">
    <property type="term" value="F:zinc ion binding"/>
    <property type="evidence" value="ECO:0007669"/>
    <property type="project" value="UniProtKB-KW"/>
</dbReference>
<dbReference type="EMBL" id="KZ308330">
    <property type="protein sequence ID" value="KAG8227616.1"/>
    <property type="molecule type" value="Genomic_DNA"/>
</dbReference>
<evidence type="ECO:0000256" key="10">
    <source>
        <dbReference type="ARBA" id="ARBA00023242"/>
    </source>
</evidence>
<sequence>MAMPRVCLVEGCYIAASPHISKFYFPTNKELCSKWVDFTGNLSLLDYWEERQLQGKPLGKQCRICALHFREEDFFDSRKIKLKRGVIPSLNGPPTIEEKPEIATYSHSAPIPSRSSSCSSTDALSRDTFCPIKVGYIELADLNDPCLPINSMKSRNSLIKNEIQTHLDSDVMRNASVPTPCFSKRICLVEGCYSTNKTKGVRLFCFPTEKEIAFSLDPSKSQSNQPCLGFSNILIVIPFHCNPLL</sequence>
<gene>
    <name evidence="14" type="ORF">J437_LFUL004228</name>
</gene>
<evidence type="ECO:0000256" key="5">
    <source>
        <dbReference type="ARBA" id="ARBA00022833"/>
    </source>
</evidence>
<evidence type="ECO:0000256" key="6">
    <source>
        <dbReference type="ARBA" id="ARBA00023015"/>
    </source>
</evidence>
<keyword evidence="15" id="KW-1185">Reference proteome</keyword>
<proteinExistence type="inferred from homology"/>
<evidence type="ECO:0000256" key="11">
    <source>
        <dbReference type="ARBA" id="ARBA00023306"/>
    </source>
</evidence>
<protein>
    <recommendedName>
        <fullName evidence="13">THAP-type domain-containing protein</fullName>
    </recommendedName>
</protein>
<dbReference type="Pfam" id="PF05485">
    <property type="entry name" value="THAP"/>
    <property type="match status" value="1"/>
</dbReference>
<dbReference type="InterPro" id="IPR026516">
    <property type="entry name" value="THAP1/10"/>
</dbReference>
<evidence type="ECO:0000313" key="15">
    <source>
        <dbReference type="Proteomes" id="UP000792457"/>
    </source>
</evidence>
<evidence type="ECO:0000256" key="7">
    <source>
        <dbReference type="ARBA" id="ARBA00023054"/>
    </source>
</evidence>
<evidence type="ECO:0000256" key="8">
    <source>
        <dbReference type="ARBA" id="ARBA00023125"/>
    </source>
</evidence>
<comment type="caution">
    <text evidence="14">The sequence shown here is derived from an EMBL/GenBank/DDBJ whole genome shotgun (WGS) entry which is preliminary data.</text>
</comment>
<evidence type="ECO:0000256" key="4">
    <source>
        <dbReference type="ARBA" id="ARBA00022771"/>
    </source>
</evidence>
<evidence type="ECO:0000256" key="12">
    <source>
        <dbReference type="PROSITE-ProRule" id="PRU00309"/>
    </source>
</evidence>
<dbReference type="GO" id="GO:0005654">
    <property type="term" value="C:nucleoplasm"/>
    <property type="evidence" value="ECO:0007669"/>
    <property type="project" value="UniProtKB-SubCell"/>
</dbReference>
<dbReference type="AlphaFoldDB" id="A0A8K0NZB5"/>
<evidence type="ECO:0000256" key="2">
    <source>
        <dbReference type="ARBA" id="ARBA00006177"/>
    </source>
</evidence>
<dbReference type="PANTHER" id="PTHR46600">
    <property type="entry name" value="THAP DOMAIN-CONTAINING"/>
    <property type="match status" value="1"/>
</dbReference>
<keyword evidence="3" id="KW-0479">Metal-binding</keyword>